<dbReference type="InterPro" id="IPR013033">
    <property type="entry name" value="MinC"/>
</dbReference>
<evidence type="ECO:0000256" key="3">
    <source>
        <dbReference type="ARBA" id="ARBA00023210"/>
    </source>
</evidence>
<organism evidence="9 12">
    <name type="scientific">Fervidobacterium pennivorans</name>
    <dbReference type="NCBI Taxonomy" id="93466"/>
    <lineage>
        <taxon>Bacteria</taxon>
        <taxon>Thermotogati</taxon>
        <taxon>Thermotogota</taxon>
        <taxon>Thermotogae</taxon>
        <taxon>Thermotogales</taxon>
        <taxon>Fervidobacteriaceae</taxon>
        <taxon>Fervidobacterium</taxon>
    </lineage>
</organism>
<evidence type="ECO:0000259" key="7">
    <source>
        <dbReference type="Pfam" id="PF03775"/>
    </source>
</evidence>
<dbReference type="PATRIC" id="fig|93466.3.peg.1973"/>
<evidence type="ECO:0000256" key="6">
    <source>
        <dbReference type="HAMAP-Rule" id="MF_00267"/>
    </source>
</evidence>
<evidence type="ECO:0000256" key="2">
    <source>
        <dbReference type="ARBA" id="ARBA00022618"/>
    </source>
</evidence>
<dbReference type="Gene3D" id="2.160.20.70">
    <property type="match status" value="1"/>
</dbReference>
<comment type="similarity">
    <text evidence="1 6">Belongs to the MinC family.</text>
</comment>
<dbReference type="SUPFAM" id="SSF63848">
    <property type="entry name" value="Cell-division inhibitor MinC, C-terminal domain"/>
    <property type="match status" value="1"/>
</dbReference>
<feature type="domain" description="Septum formation inhibitor MinC N-terminal" evidence="8">
    <location>
        <begin position="2"/>
        <end position="72"/>
    </location>
</feature>
<evidence type="ECO:0000256" key="4">
    <source>
        <dbReference type="ARBA" id="ARBA00023306"/>
    </source>
</evidence>
<dbReference type="PANTHER" id="PTHR34108:SF1">
    <property type="entry name" value="SEPTUM SITE-DETERMINING PROTEIN MINC"/>
    <property type="match status" value="1"/>
</dbReference>
<dbReference type="EMBL" id="DSZT01000016">
    <property type="protein sequence ID" value="HGU41382.1"/>
    <property type="molecule type" value="Genomic_DNA"/>
</dbReference>
<reference evidence="10" key="2">
    <citation type="journal article" date="2020" name="mSystems">
        <title>Genome- and Community-Level Interaction Insights into Carbon Utilization and Element Cycling Functions of Hydrothermarchaeota in Hydrothermal Sediment.</title>
        <authorList>
            <person name="Zhou Z."/>
            <person name="Liu Y."/>
            <person name="Xu W."/>
            <person name="Pan J."/>
            <person name="Luo Z.H."/>
            <person name="Li M."/>
        </authorList>
    </citation>
    <scope>NUCLEOTIDE SEQUENCE [LARGE SCALE GENOMIC DNA]</scope>
    <source>
        <strain evidence="11">SpSt-604</strain>
        <strain evidence="10">SpSt-640</strain>
    </source>
</reference>
<evidence type="ECO:0000313" key="10">
    <source>
        <dbReference type="EMBL" id="HGQ77490.1"/>
    </source>
</evidence>
<dbReference type="PANTHER" id="PTHR34108">
    <property type="entry name" value="SEPTUM SITE-DETERMINING PROTEIN MINC"/>
    <property type="match status" value="1"/>
</dbReference>
<sequence length="214" mass="23363">MVDFKMTKDGLVLYIKDYTDIVDVLQKIEDKVKAMGNFFAKGDKIMLLVEEHEKHISDIPKIVARVQELGLTISHVLMGSEGKNDVIIRKKVDMVNQGDTRSGTKLVKKNLRSGQSIIHSGDVILVGNLHAGAEIVAGGSVVIFGRCQGTVRAGINEGRESVIIALSFEAPFVQISDLKGTFTEKFNYPVVLHVKAGRIEVGKYDSKIGGIELG</sequence>
<dbReference type="NCBIfam" id="NF010598">
    <property type="entry name" value="PRK13992.1"/>
    <property type="match status" value="1"/>
</dbReference>
<dbReference type="InterPro" id="IPR036145">
    <property type="entry name" value="MinC_C_sf"/>
</dbReference>
<accession>A0A172T522</accession>
<dbReference type="AlphaFoldDB" id="A0A172T522"/>
<dbReference type="Gene3D" id="3.30.750.50">
    <property type="entry name" value="Cell-division inhibitor MinC, N-terminal domain"/>
    <property type="match status" value="1"/>
</dbReference>
<keyword evidence="3 6" id="KW-0717">Septation</keyword>
<evidence type="ECO:0000259" key="8">
    <source>
        <dbReference type="Pfam" id="PF05209"/>
    </source>
</evidence>
<dbReference type="GO" id="GO:0051302">
    <property type="term" value="P:regulation of cell division"/>
    <property type="evidence" value="ECO:0007669"/>
    <property type="project" value="InterPro"/>
</dbReference>
<proteinExistence type="inferred from homology"/>
<dbReference type="SUPFAM" id="SSF64043">
    <property type="entry name" value="Cell-division inhibitor MinC, N-terminal domain"/>
    <property type="match status" value="1"/>
</dbReference>
<dbReference type="InterPro" id="IPR005526">
    <property type="entry name" value="Septum_form_inhib_MinC_C"/>
</dbReference>
<dbReference type="OrthoDB" id="37128at2"/>
<comment type="function">
    <text evidence="5 6">Cell division inhibitor that blocks the formation of polar Z ring septums. Rapidly oscillates between the poles of the cell to destabilize FtsZ filaments that have formed before they mature into polar Z rings. Prevents FtsZ polymerization.</text>
</comment>
<dbReference type="InterPro" id="IPR016098">
    <property type="entry name" value="CAP/MinC_C"/>
</dbReference>
<feature type="domain" description="Septum formation inhibitor MinC C-terminal" evidence="7">
    <location>
        <begin position="107"/>
        <end position="185"/>
    </location>
</feature>
<dbReference type="GO" id="GO:1901891">
    <property type="term" value="P:regulation of cell septum assembly"/>
    <property type="evidence" value="ECO:0007669"/>
    <property type="project" value="InterPro"/>
</dbReference>
<evidence type="ECO:0000256" key="5">
    <source>
        <dbReference type="ARBA" id="ARBA00025606"/>
    </source>
</evidence>
<dbReference type="KEGG" id="fng:JM64_09485"/>
<protein>
    <recommendedName>
        <fullName evidence="6">Probable septum site-determining protein MinC</fullName>
    </recommendedName>
</protein>
<comment type="subunit">
    <text evidence="6">Interacts with MinD and FtsZ.</text>
</comment>
<evidence type="ECO:0000313" key="11">
    <source>
        <dbReference type="EMBL" id="HGU41382.1"/>
    </source>
</evidence>
<dbReference type="InterPro" id="IPR007874">
    <property type="entry name" value="MinC_N"/>
</dbReference>
<evidence type="ECO:0000256" key="1">
    <source>
        <dbReference type="ARBA" id="ARBA00006291"/>
    </source>
</evidence>
<evidence type="ECO:0000313" key="9">
    <source>
        <dbReference type="EMBL" id="ANE42119.1"/>
    </source>
</evidence>
<name>A0A172T522_FERPE</name>
<keyword evidence="2 6" id="KW-0132">Cell division</keyword>
<dbReference type="GO" id="GO:0000917">
    <property type="term" value="P:division septum assembly"/>
    <property type="evidence" value="ECO:0007669"/>
    <property type="project" value="UniProtKB-KW"/>
</dbReference>
<dbReference type="EMBL" id="CP011393">
    <property type="protein sequence ID" value="ANE42119.1"/>
    <property type="molecule type" value="Genomic_DNA"/>
</dbReference>
<dbReference type="EMBL" id="DTBH01000133">
    <property type="protein sequence ID" value="HGQ77490.1"/>
    <property type="molecule type" value="Genomic_DNA"/>
</dbReference>
<reference evidence="9 12" key="1">
    <citation type="submission" date="2014-08" db="EMBL/GenBank/DDBJ databases">
        <title>Fervidobacterium pennivorans DYC genome.</title>
        <authorList>
            <person name="Wushke S."/>
        </authorList>
    </citation>
    <scope>NUCLEOTIDE SEQUENCE [LARGE SCALE GENOMIC DNA]</scope>
    <source>
        <strain evidence="9 12">DYC</strain>
    </source>
</reference>
<dbReference type="HAMAP" id="MF_00267">
    <property type="entry name" value="MinC"/>
    <property type="match status" value="1"/>
</dbReference>
<dbReference type="Pfam" id="PF05209">
    <property type="entry name" value="MinC_N"/>
    <property type="match status" value="1"/>
</dbReference>
<keyword evidence="4 6" id="KW-0131">Cell cycle</keyword>
<dbReference type="Proteomes" id="UP000077096">
    <property type="component" value="Chromosome"/>
</dbReference>
<dbReference type="Pfam" id="PF03775">
    <property type="entry name" value="MinC_C"/>
    <property type="match status" value="1"/>
</dbReference>
<gene>
    <name evidence="6 9" type="primary">minC</name>
    <name evidence="11" type="ORF">ENT72_00425</name>
    <name evidence="10" type="ORF">ENU12_06265</name>
    <name evidence="9" type="ORF">JM64_09485</name>
</gene>
<dbReference type="GO" id="GO:0000902">
    <property type="term" value="P:cell morphogenesis"/>
    <property type="evidence" value="ECO:0007669"/>
    <property type="project" value="InterPro"/>
</dbReference>
<dbReference type="NCBIfam" id="TIGR01222">
    <property type="entry name" value="minC"/>
    <property type="match status" value="1"/>
</dbReference>
<evidence type="ECO:0000313" key="12">
    <source>
        <dbReference type="Proteomes" id="UP000077096"/>
    </source>
</evidence>